<dbReference type="Proteomes" id="UP000012589">
    <property type="component" value="Unassembled WGS sequence"/>
</dbReference>
<dbReference type="eggNOG" id="ENOG502ZG71">
    <property type="taxonomic scope" value="Bacteria"/>
</dbReference>
<comment type="caution">
    <text evidence="1">The sequence shown here is derived from an EMBL/GenBank/DDBJ whole genome shotgun (WGS) entry which is preliminary data.</text>
</comment>
<sequence length="60" mass="6885">MEGLEMTEKEQATNLMDKFIDLQRIKAAGDKDKEIEYQLKTTKAKLEALGIVTENLEIKE</sequence>
<accession>N2A6S9</accession>
<dbReference type="OrthoDB" id="2087641at2"/>
<name>N2A6S9_9FIRM</name>
<evidence type="ECO:0000313" key="2">
    <source>
        <dbReference type="Proteomes" id="UP000012589"/>
    </source>
</evidence>
<protein>
    <submittedName>
        <fullName evidence="1">Uncharacterized protein</fullName>
    </submittedName>
</protein>
<keyword evidence="2" id="KW-1185">Reference proteome</keyword>
<proteinExistence type="predicted"/>
<dbReference type="EMBL" id="AQFT01000124">
    <property type="protein sequence ID" value="EMZ22143.1"/>
    <property type="molecule type" value="Genomic_DNA"/>
</dbReference>
<evidence type="ECO:0000313" key="1">
    <source>
        <dbReference type="EMBL" id="EMZ22143.1"/>
    </source>
</evidence>
<dbReference type="HOGENOM" id="CLU_210260_0_0_9"/>
<organism evidence="1 2">
    <name type="scientific">Eubacterium plexicaudatum ASF492</name>
    <dbReference type="NCBI Taxonomy" id="1235802"/>
    <lineage>
        <taxon>Bacteria</taxon>
        <taxon>Bacillati</taxon>
        <taxon>Bacillota</taxon>
        <taxon>Clostridia</taxon>
        <taxon>Eubacteriales</taxon>
        <taxon>Eubacteriaceae</taxon>
        <taxon>Eubacterium</taxon>
    </lineage>
</organism>
<dbReference type="AlphaFoldDB" id="N2A6S9"/>
<dbReference type="PATRIC" id="fig|1235802.3.peg.4496"/>
<reference evidence="1 2" key="1">
    <citation type="journal article" date="2014" name="Genome Announc.">
        <title>Draft genome sequences of the altered schaedler flora, a defined bacterial community from gnotobiotic mice.</title>
        <authorList>
            <person name="Wannemuehler M.J."/>
            <person name="Overstreet A.M."/>
            <person name="Ward D.V."/>
            <person name="Phillips G.J."/>
        </authorList>
    </citation>
    <scope>NUCLEOTIDE SEQUENCE [LARGE SCALE GENOMIC DNA]</scope>
    <source>
        <strain evidence="1 2">ASF492</strain>
    </source>
</reference>
<gene>
    <name evidence="1" type="ORF">C823_04231</name>
</gene>